<protein>
    <recommendedName>
        <fullName evidence="3">CCHC-type domain-containing protein</fullName>
    </recommendedName>
</protein>
<dbReference type="GO" id="GO:0003676">
    <property type="term" value="F:nucleic acid binding"/>
    <property type="evidence" value="ECO:0007669"/>
    <property type="project" value="InterPro"/>
</dbReference>
<dbReference type="EMBL" id="OIVN01002691">
    <property type="protein sequence ID" value="SPD05706.1"/>
    <property type="molecule type" value="Genomic_DNA"/>
</dbReference>
<proteinExistence type="predicted"/>
<feature type="domain" description="CCHC-type" evidence="3">
    <location>
        <begin position="198"/>
        <end position="211"/>
    </location>
</feature>
<dbReference type="Pfam" id="PF03372">
    <property type="entry name" value="Exo_endo_phos"/>
    <property type="match status" value="1"/>
</dbReference>
<gene>
    <name evidence="4" type="ORF">FSB_LOCUS33588</name>
</gene>
<dbReference type="SUPFAM" id="SSF56219">
    <property type="entry name" value="DNase I-like"/>
    <property type="match status" value="1"/>
</dbReference>
<name>A0A2N9GTH1_FAGSY</name>
<evidence type="ECO:0000256" key="1">
    <source>
        <dbReference type="PROSITE-ProRule" id="PRU00047"/>
    </source>
</evidence>
<dbReference type="SUPFAM" id="SSF56672">
    <property type="entry name" value="DNA/RNA polymerases"/>
    <property type="match status" value="1"/>
</dbReference>
<keyword evidence="1" id="KW-0479">Metal-binding</keyword>
<feature type="compositionally biased region" description="Gly residues" evidence="2">
    <location>
        <begin position="258"/>
        <end position="270"/>
    </location>
</feature>
<dbReference type="InterPro" id="IPR043502">
    <property type="entry name" value="DNA/RNA_pol_sf"/>
</dbReference>
<dbReference type="PANTHER" id="PTHR33116:SF86">
    <property type="entry name" value="REVERSE TRANSCRIPTASE DOMAIN-CONTAINING PROTEIN"/>
    <property type="match status" value="1"/>
</dbReference>
<dbReference type="InterPro" id="IPR025558">
    <property type="entry name" value="DUF4283"/>
</dbReference>
<dbReference type="GO" id="GO:0008270">
    <property type="term" value="F:zinc ion binding"/>
    <property type="evidence" value="ECO:0007669"/>
    <property type="project" value="UniProtKB-KW"/>
</dbReference>
<evidence type="ECO:0000259" key="3">
    <source>
        <dbReference type="PROSITE" id="PS50158"/>
    </source>
</evidence>
<dbReference type="InterPro" id="IPR002156">
    <property type="entry name" value="RNaseH_domain"/>
</dbReference>
<dbReference type="PANTHER" id="PTHR33116">
    <property type="entry name" value="REVERSE TRANSCRIPTASE ZINC-BINDING DOMAIN-CONTAINING PROTEIN-RELATED-RELATED"/>
    <property type="match status" value="1"/>
</dbReference>
<dbReference type="GO" id="GO:0004523">
    <property type="term" value="F:RNA-DNA hybrid ribonuclease activity"/>
    <property type="evidence" value="ECO:0007669"/>
    <property type="project" value="InterPro"/>
</dbReference>
<evidence type="ECO:0000313" key="4">
    <source>
        <dbReference type="EMBL" id="SPD05706.1"/>
    </source>
</evidence>
<accession>A0A2N9GTH1</accession>
<dbReference type="Pfam" id="PF14111">
    <property type="entry name" value="DUF4283"/>
    <property type="match status" value="1"/>
</dbReference>
<dbReference type="CDD" id="cd01650">
    <property type="entry name" value="RT_nLTR_like"/>
    <property type="match status" value="1"/>
</dbReference>
<dbReference type="Gene3D" id="3.60.10.10">
    <property type="entry name" value="Endonuclease/exonuclease/phosphatase"/>
    <property type="match status" value="1"/>
</dbReference>
<feature type="region of interest" description="Disordered" evidence="2">
    <location>
        <begin position="239"/>
        <end position="278"/>
    </location>
</feature>
<evidence type="ECO:0000256" key="2">
    <source>
        <dbReference type="SAM" id="MobiDB-lite"/>
    </source>
</evidence>
<sequence length="1661" mass="188244">MRLSEHEKQYIRVPKERVLKSHQEAKFSLLFKLLTTRTFNREAFKNSIRTMWVSHGVLSVTTIDDNLFLAAFPSKAALRRVFSTSPWTFDKKLILMARFVGDLQPTAIKFTHAAFWIRIVNLPIKSMTREMGEDIGQRIGRLIAVDVPKDDGVPWGRYLRIRVEVEIAKPLMRGCIIQVEETAPIWVDFRYEHLPIFCYRCGLLGHSGSDCFTGLGSSRTSVFDRDQYGAWLRALPERNIQGGRRHKDGGMDSNSSGGHDGVSEQGGGSEQGPTHQPARIHEATSSANCGNQIPLGTKTGPVFVEDTGVQNGITQAPLFMDCQGTPSPSGIADSAKDMEVSLENSPIPAVNIPKTAPQKLTQEILKHVEDILERETQSGPCDVEAVRQDDLDPLMGEDMGLGNAGPNGPILAPTNSGKKTTWKKKARSNCIISSEASKSEFSIKPMLTPGKRALQVETEHSLQDQDEPSLPGTMKIFSIYCRGLGNPETVSELHRIVRKEDPSIVFLMETRLESRNLEFSRVRLGMSGYLGVDRHGLGGGLALLWNSSIAVHIQSFSHYHINADVVFENGLIWRVTSFYGHPERGLRDDSWALLRHLWGIQNLPWLVLGDFNEITALNEQWGRIDRNLTQMAGFREALSDCFLQDLGFHGAAFTWSNRRLSSELVRVRLDRCVANAEWISLFPNAWVQHVVVAASDHMGLLIFMDPAQVPNNCRKNKRFRFEHMWKIKRSRVSLLNWCKTQVSVTSRLIASKMARLEQLENMPMNEYRSNEVNDLRHEINLLIEKDEIFWRQRSRVSWLSEGDRNTKFYHACASQRKRANQINGLRDENDIMQSDQLVSREEIQRALFQMSPSKAPGSDGMTALLFQKYWHIVDDDVSNAILDFFTSGRMLRSVNFTNIVLIPKVKSPEAMTQFRLISLCNVMYKIVSKILVNRMKSILPRVISDSQSAFVPGRLITDNVIMAFEVLHYLKNLGAGNNCQMAAKLDMSKAYDRVEWSYLKTILLKLGFHGRWVKLIMECVSSTSYSVLVNGTPHGYIKPSRGLRQGDPMSPYLFLICAEGLSALLRKKEREKSIRGWKEKLLSQAGREILIKAVIQAIPSYAMSCFKFPASLCDEICSMANRFWWGQRGEERKIHWVNKAKLTKPKMEGGMGFRNLQLFNKALLAKQGWRLIQDPHTLGSRFLKAKYFPNTSFLEARLSSNASYIWRSICESRHVLRPGLRWRVSSGSGISVWNDTWLPCPSTFKVITPVRVLNVDATVDSLIDVNLMRWNVNSLKEIFLPRDVEIIKQIPLSFRSPCDKLIWTGTPNGKFSVRSAYHLFLGETNSSSGSSSSRGSLDRHLWSNIWSSQVQPKIRLFMWRACLDILPTRTKLFDKGLLHSFSCQWCEMEPETLSHVLWQCAYAQKIWKACPVPIPSSCNENMYFRNFIAHCINVLEVHQIAILFTIAWEVWNARNRFRWDNKLSTVDDVWRKAAGIAIDFLTVGLQVQDPKRTLEVPLSSRWRPPDQGNFKLNMGIFVDKESKSMGIGVVIHDAQCYVLAALQQKVETCDSKIQLQAGAVLSAVHFAFDMGFRRLEVDIPYKEILLLLQADDICLAPIGPLIDDILWVKNSCYFCQFSFVKSVCNKAALALATEAVSSISSQVWLEDCLANIASIVQSESL</sequence>
<keyword evidence="1" id="KW-0863">Zinc-finger</keyword>
<organism evidence="4">
    <name type="scientific">Fagus sylvatica</name>
    <name type="common">Beechnut</name>
    <dbReference type="NCBI Taxonomy" id="28930"/>
    <lineage>
        <taxon>Eukaryota</taxon>
        <taxon>Viridiplantae</taxon>
        <taxon>Streptophyta</taxon>
        <taxon>Embryophyta</taxon>
        <taxon>Tracheophyta</taxon>
        <taxon>Spermatophyta</taxon>
        <taxon>Magnoliopsida</taxon>
        <taxon>eudicotyledons</taxon>
        <taxon>Gunneridae</taxon>
        <taxon>Pentapetalae</taxon>
        <taxon>rosids</taxon>
        <taxon>fabids</taxon>
        <taxon>Fagales</taxon>
        <taxon>Fagaceae</taxon>
        <taxon>Fagus</taxon>
    </lineage>
</organism>
<dbReference type="InterPro" id="IPR036691">
    <property type="entry name" value="Endo/exonu/phosph_ase_sf"/>
</dbReference>
<dbReference type="InterPro" id="IPR001878">
    <property type="entry name" value="Znf_CCHC"/>
</dbReference>
<dbReference type="InterPro" id="IPR025836">
    <property type="entry name" value="Zn_knuckle_CX2CX4HX4C"/>
</dbReference>
<dbReference type="InterPro" id="IPR026960">
    <property type="entry name" value="RVT-Znf"/>
</dbReference>
<dbReference type="Pfam" id="PF14392">
    <property type="entry name" value="zf-CCHC_4"/>
    <property type="match status" value="1"/>
</dbReference>
<keyword evidence="1" id="KW-0862">Zinc</keyword>
<dbReference type="PROSITE" id="PS50158">
    <property type="entry name" value="ZF_CCHC"/>
    <property type="match status" value="1"/>
</dbReference>
<dbReference type="Pfam" id="PF13456">
    <property type="entry name" value="RVT_3"/>
    <property type="match status" value="1"/>
</dbReference>
<dbReference type="Pfam" id="PF00078">
    <property type="entry name" value="RVT_1"/>
    <property type="match status" value="1"/>
</dbReference>
<dbReference type="InterPro" id="IPR000477">
    <property type="entry name" value="RT_dom"/>
</dbReference>
<dbReference type="Pfam" id="PF13966">
    <property type="entry name" value="zf-RVT"/>
    <property type="match status" value="1"/>
</dbReference>
<dbReference type="InterPro" id="IPR005135">
    <property type="entry name" value="Endo/exonuclease/phosphatase"/>
</dbReference>
<reference evidence="4" key="1">
    <citation type="submission" date="2018-02" db="EMBL/GenBank/DDBJ databases">
        <authorList>
            <person name="Cohen D.B."/>
            <person name="Kent A.D."/>
        </authorList>
    </citation>
    <scope>NUCLEOTIDE SEQUENCE</scope>
</reference>